<dbReference type="Pfam" id="PF00171">
    <property type="entry name" value="Aldedh"/>
    <property type="match status" value="1"/>
</dbReference>
<keyword evidence="8" id="KW-1185">Reference proteome</keyword>
<gene>
    <name evidence="7" type="ORF">NX772_02750</name>
</gene>
<evidence type="ECO:0000313" key="8">
    <source>
        <dbReference type="Proteomes" id="UP001058364"/>
    </source>
</evidence>
<sequence length="434" mass="50402">MNIKIKEIFQTQKQDFLSNGALSIERRIGILKKIKMLLKSNKNLIEEALYIDLGKTPMESFYSELALIFNSINLAIKSIKKWSKKKKINTPWFLWPSKSYIEPQAYGVVGIYSTWNYPFLLTLDPLIAAISAGNRVMLKISEYSTESEKLIKRLINENFQNNEIYCIENSEKNLVEFNEFNFDLIFFTGSNKIGKIIAKKAAENLTPVVLELGGKSPTIIFEDANLKKVVNNVFFGKFSNAGQICIAHDFIFIDEKNADKFINLLKLKIEKDFMKLNNKIINKHHFDRLINLVPEWEKENIRYDVDKMKIYPFIFKSSLDDKIMKEEIFGPILPIITFKDNEDLIKKMSLYNNPLVLYLFTQNKKNIEITKKISSGNLIINDTIVFLSNYFLPFGGIKESGNGKYHGYEGFKTFSHFRSVFKNKRSKNINPYIK</sequence>
<feature type="active site" evidence="4">
    <location>
        <position position="211"/>
    </location>
</feature>
<dbReference type="SUPFAM" id="SSF53720">
    <property type="entry name" value="ALDH-like"/>
    <property type="match status" value="1"/>
</dbReference>
<evidence type="ECO:0000313" key="7">
    <source>
        <dbReference type="EMBL" id="UWD34004.1"/>
    </source>
</evidence>
<dbReference type="InterPro" id="IPR015590">
    <property type="entry name" value="Aldehyde_DH_dom"/>
</dbReference>
<dbReference type="Gene3D" id="3.40.309.10">
    <property type="entry name" value="Aldehyde Dehydrogenase, Chain A, domain 2"/>
    <property type="match status" value="1"/>
</dbReference>
<evidence type="ECO:0000259" key="6">
    <source>
        <dbReference type="Pfam" id="PF00171"/>
    </source>
</evidence>
<accession>A0ABY5TUJ3</accession>
<name>A0ABY5TUJ3_9BACT</name>
<evidence type="ECO:0000256" key="2">
    <source>
        <dbReference type="ARBA" id="ARBA00023002"/>
    </source>
</evidence>
<dbReference type="Proteomes" id="UP001058364">
    <property type="component" value="Chromosome"/>
</dbReference>
<evidence type="ECO:0000256" key="4">
    <source>
        <dbReference type="PROSITE-ProRule" id="PRU10007"/>
    </source>
</evidence>
<dbReference type="InterPro" id="IPR012394">
    <property type="entry name" value="Aldehyde_DH_NAD(P)"/>
</dbReference>
<dbReference type="InterPro" id="IPR016162">
    <property type="entry name" value="Ald_DH_N"/>
</dbReference>
<keyword evidence="2 3" id="KW-0560">Oxidoreductase</keyword>
<comment type="similarity">
    <text evidence="1 3 5">Belongs to the aldehyde dehydrogenase family.</text>
</comment>
<dbReference type="InterPro" id="IPR029510">
    <property type="entry name" value="Ald_DH_CS_GLU"/>
</dbReference>
<dbReference type="InterPro" id="IPR016161">
    <property type="entry name" value="Ald_DH/histidinol_DH"/>
</dbReference>
<dbReference type="PIRSF" id="PIRSF036492">
    <property type="entry name" value="ALDH"/>
    <property type="match status" value="1"/>
</dbReference>
<protein>
    <recommendedName>
        <fullName evidence="3">Aldehyde dehydrogenase</fullName>
    </recommendedName>
</protein>
<proteinExistence type="inferred from homology"/>
<feature type="domain" description="Aldehyde dehydrogenase" evidence="6">
    <location>
        <begin position="6"/>
        <end position="420"/>
    </location>
</feature>
<evidence type="ECO:0000256" key="1">
    <source>
        <dbReference type="ARBA" id="ARBA00009986"/>
    </source>
</evidence>
<organism evidence="7 8">
    <name type="scientific">Mesomycoplasma molare</name>
    <dbReference type="NCBI Taxonomy" id="171288"/>
    <lineage>
        <taxon>Bacteria</taxon>
        <taxon>Bacillati</taxon>
        <taxon>Mycoplasmatota</taxon>
        <taxon>Mycoplasmoidales</taxon>
        <taxon>Metamycoplasmataceae</taxon>
        <taxon>Mesomycoplasma</taxon>
    </lineage>
</organism>
<dbReference type="PROSITE" id="PS00687">
    <property type="entry name" value="ALDEHYDE_DEHYDR_GLU"/>
    <property type="match status" value="1"/>
</dbReference>
<dbReference type="PANTHER" id="PTHR43570">
    <property type="entry name" value="ALDEHYDE DEHYDROGENASE"/>
    <property type="match status" value="1"/>
</dbReference>
<dbReference type="InterPro" id="IPR016163">
    <property type="entry name" value="Ald_DH_C"/>
</dbReference>
<dbReference type="EMBL" id="CP103423">
    <property type="protein sequence ID" value="UWD34004.1"/>
    <property type="molecule type" value="Genomic_DNA"/>
</dbReference>
<evidence type="ECO:0000256" key="3">
    <source>
        <dbReference type="PIRNR" id="PIRNR036492"/>
    </source>
</evidence>
<dbReference type="PANTHER" id="PTHR43570:SF16">
    <property type="entry name" value="ALDEHYDE DEHYDROGENASE TYPE III, ISOFORM Q"/>
    <property type="match status" value="1"/>
</dbReference>
<reference evidence="7" key="1">
    <citation type="submission" date="2022-08" db="EMBL/GenBank/DDBJ databases">
        <title>Complete genome sequence of Mycoplasma molare type strain H 542.</title>
        <authorList>
            <person name="Spergser J."/>
        </authorList>
    </citation>
    <scope>NUCLEOTIDE SEQUENCE</scope>
    <source>
        <strain evidence="7">H 542</strain>
    </source>
</reference>
<dbReference type="RefSeq" id="WP_240532012.1">
    <property type="nucleotide sequence ID" value="NZ_CP103423.1"/>
</dbReference>
<evidence type="ECO:0000256" key="5">
    <source>
        <dbReference type="RuleBase" id="RU003345"/>
    </source>
</evidence>
<dbReference type="Gene3D" id="3.40.605.10">
    <property type="entry name" value="Aldehyde Dehydrogenase, Chain A, domain 1"/>
    <property type="match status" value="1"/>
</dbReference>